<evidence type="ECO:0000313" key="2">
    <source>
        <dbReference type="Proteomes" id="UP000680656"/>
    </source>
</evidence>
<dbReference type="RefSeq" id="WP_214420105.1">
    <property type="nucleotide sequence ID" value="NZ_CP075546.1"/>
</dbReference>
<evidence type="ECO:0000313" key="1">
    <source>
        <dbReference type="EMBL" id="QVV89308.1"/>
    </source>
</evidence>
<protein>
    <recommendedName>
        <fullName evidence="3">CARDB domain-containing protein</fullName>
    </recommendedName>
</protein>
<dbReference type="GeneID" id="65095891"/>
<keyword evidence="2" id="KW-1185">Reference proteome</keyword>
<dbReference type="AlphaFoldDB" id="A0A8E7EHG4"/>
<sequence length="141" mass="15276">MKPVTSVICISVLIVGFLLCAGCASYTTPEINIVPTITQVNASPDTLTLTYDVILDITNTGSNNAYDVAVMVLVSTPTDLPEYRFIHENIEVGTIEKKQSTSVKTQLALQMTPDNYSLLSRGERKAEVEAKITSMSSNIMG</sequence>
<evidence type="ECO:0008006" key="3">
    <source>
        <dbReference type="Google" id="ProtNLM"/>
    </source>
</evidence>
<organism evidence="1 2">
    <name type="scientific">Methanospirillum purgamenti</name>
    <dbReference type="NCBI Taxonomy" id="2834276"/>
    <lineage>
        <taxon>Archaea</taxon>
        <taxon>Methanobacteriati</taxon>
        <taxon>Methanobacteriota</taxon>
        <taxon>Stenosarchaea group</taxon>
        <taxon>Methanomicrobia</taxon>
        <taxon>Methanomicrobiales</taxon>
        <taxon>Methanospirillaceae</taxon>
        <taxon>Methanospirillum</taxon>
    </lineage>
</organism>
<dbReference type="Proteomes" id="UP000680656">
    <property type="component" value="Chromosome"/>
</dbReference>
<dbReference type="EMBL" id="CP075546">
    <property type="protein sequence ID" value="QVV89308.1"/>
    <property type="molecule type" value="Genomic_DNA"/>
</dbReference>
<proteinExistence type="predicted"/>
<dbReference type="KEGG" id="mrtj:KHC33_01865"/>
<accession>A0A8E7EHG4</accession>
<name>A0A8E7EHG4_9EURY</name>
<gene>
    <name evidence="1" type="ORF">KHC33_01865</name>
</gene>
<reference evidence="1 2" key="1">
    <citation type="submission" date="2021-05" db="EMBL/GenBank/DDBJ databases">
        <title>A novel Methanospirillum isolate from a pyrite-forming mixed culture.</title>
        <authorList>
            <person name="Bunk B."/>
            <person name="Sproer C."/>
            <person name="Spring S."/>
            <person name="Pester M."/>
        </authorList>
    </citation>
    <scope>NUCLEOTIDE SEQUENCE [LARGE SCALE GENOMIC DNA]</scope>
    <source>
        <strain evidence="1 2">J.3.6.1-F.2.7.3</strain>
    </source>
</reference>